<dbReference type="InterPro" id="IPR000014">
    <property type="entry name" value="PAS"/>
</dbReference>
<gene>
    <name evidence="16" type="ORF">IXC47_01715</name>
</gene>
<evidence type="ECO:0000256" key="9">
    <source>
        <dbReference type="ARBA" id="ARBA00022840"/>
    </source>
</evidence>
<dbReference type="Pfam" id="PF13188">
    <property type="entry name" value="PAS_8"/>
    <property type="match status" value="1"/>
</dbReference>
<evidence type="ECO:0000256" key="11">
    <source>
        <dbReference type="ARBA" id="ARBA00023012"/>
    </source>
</evidence>
<dbReference type="Pfam" id="PF25323">
    <property type="entry name" value="6TM_PilS"/>
    <property type="match status" value="1"/>
</dbReference>
<evidence type="ECO:0000256" key="5">
    <source>
        <dbReference type="ARBA" id="ARBA00022679"/>
    </source>
</evidence>
<keyword evidence="17" id="KW-1185">Reference proteome</keyword>
<dbReference type="PANTHER" id="PTHR42878:SF7">
    <property type="entry name" value="SENSOR HISTIDINE KINASE GLRK"/>
    <property type="match status" value="1"/>
</dbReference>
<sequence length="566" mass="62585">MVNTKPVAADTRDTFWRTLQAFALTRTLIAAVLFGYFGMGSSKLWLHKENFWGACVVYLVLGLLFVLLSLYWRRRFLLQVVVQVSVDIVAISMLYLTAGGLKSGLAILYLFPLAGGAILTPLVLALFFVSAATLVLLAENGYQLLNDNADISSSQVGLYGAAFFIIIFAINRLAARLIKQETLARGRGRALHVQQAINRLVIADMEDGILVVDRKGRVLTSNPAAARMLGLTFPHVGDYGRLSDMVWLAPIAAAYSAWGARSGLRAPTQPNTLQQTPTFVFIKHTEENTLQGGSTIMGGRRELMTHLKLRFARVDADGVQEDRVVIFLQDVSEIENQAQQLKLASMGRLTASIAHEVRNPLSAIGHATSLLKEDELSSGQQRLLAIISDNVARLNRMIEDILKLSRKAHQYHEPLSLDLLFEDLLNELNELHEIKDGMITVSDMKPYKVRFDPLHLREIVLNLLTNALRYASGAAASIRIYIVATPGHRLELHVQDDGAQITPAVRAHLFEPFYTTSNKGTGLGLYLARELCLNNGAMLNYECRTDEESGKPSGRFVITFATNEAV</sequence>
<evidence type="ECO:0000256" key="3">
    <source>
        <dbReference type="ARBA" id="ARBA00012438"/>
    </source>
</evidence>
<dbReference type="InterPro" id="IPR005467">
    <property type="entry name" value="His_kinase_dom"/>
</dbReference>
<dbReference type="SMART" id="SM00387">
    <property type="entry name" value="HATPase_c"/>
    <property type="match status" value="1"/>
</dbReference>
<feature type="domain" description="PAS" evidence="15">
    <location>
        <begin position="194"/>
        <end position="232"/>
    </location>
</feature>
<dbReference type="Pfam" id="PF00512">
    <property type="entry name" value="HisKA"/>
    <property type="match status" value="1"/>
</dbReference>
<keyword evidence="9" id="KW-0067">ATP-binding</keyword>
<evidence type="ECO:0000313" key="16">
    <source>
        <dbReference type="EMBL" id="MBF8176394.1"/>
    </source>
</evidence>
<dbReference type="SUPFAM" id="SSF55785">
    <property type="entry name" value="PYP-like sensor domain (PAS domain)"/>
    <property type="match status" value="1"/>
</dbReference>
<keyword evidence="12 13" id="KW-0472">Membrane</keyword>
<evidence type="ECO:0000256" key="2">
    <source>
        <dbReference type="ARBA" id="ARBA00004141"/>
    </source>
</evidence>
<keyword evidence="5" id="KW-0808">Transferase</keyword>
<evidence type="ECO:0000256" key="8">
    <source>
        <dbReference type="ARBA" id="ARBA00022777"/>
    </source>
</evidence>
<keyword evidence="8" id="KW-0418">Kinase</keyword>
<dbReference type="SMART" id="SM00388">
    <property type="entry name" value="HisKA"/>
    <property type="match status" value="1"/>
</dbReference>
<feature type="transmembrane region" description="Helical" evidence="13">
    <location>
        <begin position="76"/>
        <end position="96"/>
    </location>
</feature>
<dbReference type="InterPro" id="IPR035965">
    <property type="entry name" value="PAS-like_dom_sf"/>
</dbReference>
<comment type="subcellular location">
    <subcellularLocation>
        <location evidence="2">Membrane</location>
        <topology evidence="2">Multi-pass membrane protein</topology>
    </subcellularLocation>
</comment>
<dbReference type="SUPFAM" id="SSF55874">
    <property type="entry name" value="ATPase domain of HSP90 chaperone/DNA topoisomerase II/histidine kinase"/>
    <property type="match status" value="1"/>
</dbReference>
<dbReference type="Proteomes" id="UP000657372">
    <property type="component" value="Unassembled WGS sequence"/>
</dbReference>
<proteinExistence type="predicted"/>
<dbReference type="SUPFAM" id="SSF47384">
    <property type="entry name" value="Homodimeric domain of signal transducing histidine kinase"/>
    <property type="match status" value="1"/>
</dbReference>
<reference evidence="16 17" key="1">
    <citation type="submission" date="2020-11" db="EMBL/GenBank/DDBJ databases">
        <title>WGS of Herminiimonas contaminans strain Marseille-Q4544 isolated from planarians Schmidtea mediterranea.</title>
        <authorList>
            <person name="Kangale L."/>
        </authorList>
    </citation>
    <scope>NUCLEOTIDE SEQUENCE [LARGE SCALE GENOMIC DNA]</scope>
    <source>
        <strain evidence="16 17">Marseille-Q4544</strain>
    </source>
</reference>
<keyword evidence="4" id="KW-0597">Phosphoprotein</keyword>
<feature type="transmembrane region" description="Helical" evidence="13">
    <location>
        <begin position="20"/>
        <end position="39"/>
    </location>
</feature>
<dbReference type="InterPro" id="IPR003661">
    <property type="entry name" value="HisK_dim/P_dom"/>
</dbReference>
<dbReference type="InterPro" id="IPR050351">
    <property type="entry name" value="BphY/WalK/GraS-like"/>
</dbReference>
<protein>
    <recommendedName>
        <fullName evidence="3">histidine kinase</fullName>
        <ecNumber evidence="3">2.7.13.3</ecNumber>
    </recommendedName>
</protein>
<dbReference type="Gene3D" id="3.30.450.20">
    <property type="entry name" value="PAS domain"/>
    <property type="match status" value="1"/>
</dbReference>
<organism evidence="16 17">
    <name type="scientific">Herminiimonas contaminans</name>
    <dbReference type="NCBI Taxonomy" id="1111140"/>
    <lineage>
        <taxon>Bacteria</taxon>
        <taxon>Pseudomonadati</taxon>
        <taxon>Pseudomonadota</taxon>
        <taxon>Betaproteobacteria</taxon>
        <taxon>Burkholderiales</taxon>
        <taxon>Oxalobacteraceae</taxon>
        <taxon>Herminiimonas</taxon>
    </lineage>
</organism>
<evidence type="ECO:0000259" key="14">
    <source>
        <dbReference type="PROSITE" id="PS50109"/>
    </source>
</evidence>
<name>A0ABS0ENG3_9BURK</name>
<keyword evidence="7" id="KW-0547">Nucleotide-binding</keyword>
<evidence type="ECO:0000256" key="13">
    <source>
        <dbReference type="SAM" id="Phobius"/>
    </source>
</evidence>
<accession>A0ABS0ENG3</accession>
<dbReference type="InterPro" id="IPR004358">
    <property type="entry name" value="Sig_transdc_His_kin-like_C"/>
</dbReference>
<dbReference type="PRINTS" id="PR00344">
    <property type="entry name" value="BCTRLSENSOR"/>
</dbReference>
<dbReference type="InterPro" id="IPR036890">
    <property type="entry name" value="HATPase_C_sf"/>
</dbReference>
<feature type="transmembrane region" description="Helical" evidence="13">
    <location>
        <begin position="51"/>
        <end position="70"/>
    </location>
</feature>
<dbReference type="CDD" id="cd00075">
    <property type="entry name" value="HATPase"/>
    <property type="match status" value="1"/>
</dbReference>
<dbReference type="InterPro" id="IPR003594">
    <property type="entry name" value="HATPase_dom"/>
</dbReference>
<keyword evidence="6 13" id="KW-0812">Transmembrane</keyword>
<dbReference type="Pfam" id="PF02518">
    <property type="entry name" value="HATPase_c"/>
    <property type="match status" value="1"/>
</dbReference>
<feature type="domain" description="Histidine kinase" evidence="14">
    <location>
        <begin position="352"/>
        <end position="564"/>
    </location>
</feature>
<dbReference type="PANTHER" id="PTHR42878">
    <property type="entry name" value="TWO-COMPONENT HISTIDINE KINASE"/>
    <property type="match status" value="1"/>
</dbReference>
<dbReference type="Gene3D" id="1.10.287.130">
    <property type="match status" value="1"/>
</dbReference>
<evidence type="ECO:0000259" key="15">
    <source>
        <dbReference type="PROSITE" id="PS50112"/>
    </source>
</evidence>
<dbReference type="CDD" id="cd00130">
    <property type="entry name" value="PAS"/>
    <property type="match status" value="1"/>
</dbReference>
<comment type="catalytic activity">
    <reaction evidence="1">
        <text>ATP + protein L-histidine = ADP + protein N-phospho-L-histidine.</text>
        <dbReference type="EC" id="2.7.13.3"/>
    </reaction>
</comment>
<evidence type="ECO:0000256" key="10">
    <source>
        <dbReference type="ARBA" id="ARBA00022989"/>
    </source>
</evidence>
<dbReference type="EMBL" id="JADOEL010000001">
    <property type="protein sequence ID" value="MBF8176394.1"/>
    <property type="molecule type" value="Genomic_DNA"/>
</dbReference>
<comment type="caution">
    <text evidence="16">The sequence shown here is derived from an EMBL/GenBank/DDBJ whole genome shotgun (WGS) entry which is preliminary data.</text>
</comment>
<dbReference type="EC" id="2.7.13.3" evidence="3"/>
<evidence type="ECO:0000256" key="12">
    <source>
        <dbReference type="ARBA" id="ARBA00023136"/>
    </source>
</evidence>
<evidence type="ECO:0000256" key="6">
    <source>
        <dbReference type="ARBA" id="ARBA00022692"/>
    </source>
</evidence>
<evidence type="ECO:0000256" key="7">
    <source>
        <dbReference type="ARBA" id="ARBA00022741"/>
    </source>
</evidence>
<dbReference type="Gene3D" id="3.30.565.10">
    <property type="entry name" value="Histidine kinase-like ATPase, C-terminal domain"/>
    <property type="match status" value="1"/>
</dbReference>
<keyword evidence="10 13" id="KW-1133">Transmembrane helix</keyword>
<keyword evidence="11" id="KW-0902">Two-component regulatory system</keyword>
<feature type="transmembrane region" description="Helical" evidence="13">
    <location>
        <begin position="156"/>
        <end position="175"/>
    </location>
</feature>
<dbReference type="InterPro" id="IPR036097">
    <property type="entry name" value="HisK_dim/P_sf"/>
</dbReference>
<evidence type="ECO:0000256" key="1">
    <source>
        <dbReference type="ARBA" id="ARBA00000085"/>
    </source>
</evidence>
<dbReference type="RefSeq" id="WP_195874518.1">
    <property type="nucleotide sequence ID" value="NZ_JADOEL010000001.1"/>
</dbReference>
<dbReference type="PROSITE" id="PS50109">
    <property type="entry name" value="HIS_KIN"/>
    <property type="match status" value="1"/>
</dbReference>
<evidence type="ECO:0000313" key="17">
    <source>
        <dbReference type="Proteomes" id="UP000657372"/>
    </source>
</evidence>
<evidence type="ECO:0000256" key="4">
    <source>
        <dbReference type="ARBA" id="ARBA00022553"/>
    </source>
</evidence>
<dbReference type="PROSITE" id="PS50112">
    <property type="entry name" value="PAS"/>
    <property type="match status" value="1"/>
</dbReference>
<dbReference type="CDD" id="cd00082">
    <property type="entry name" value="HisKA"/>
    <property type="match status" value="1"/>
</dbReference>
<feature type="transmembrane region" description="Helical" evidence="13">
    <location>
        <begin position="108"/>
        <end position="136"/>
    </location>
</feature>